<proteinExistence type="predicted"/>
<evidence type="ECO:0000313" key="2">
    <source>
        <dbReference type="Proteomes" id="UP000266915"/>
    </source>
</evidence>
<sequence length="137" mass="13926">MTTAVLDRGVAPVAEAPVVHPHGGPGRTRVTAKALEHVAVNIAAESLGVPVGRVKVELADDRGALALIVTSPMRAIPLARVSATPDALQRAGGSIVERVSAATGAIAARVEQLSGSSVSRVSIRVSGLEIDQEGRVS</sequence>
<reference evidence="1 2" key="1">
    <citation type="submission" date="2018-11" db="EMBL/GenBank/DDBJ databases">
        <title>Sequencing the genomes of 1000 actinobacteria strains.</title>
        <authorList>
            <person name="Klenk H.-P."/>
        </authorList>
    </citation>
    <scope>NUCLEOTIDE SEQUENCE [LARGE SCALE GENOMIC DNA]</scope>
    <source>
        <strain evidence="1 2">DSM 14012</strain>
    </source>
</reference>
<dbReference type="EMBL" id="RKHL01000001">
    <property type="protein sequence ID" value="ROR80664.1"/>
    <property type="molecule type" value="Genomic_DNA"/>
</dbReference>
<organism evidence="1 2">
    <name type="scientific">Plantibacter flavus</name>
    <dbReference type="NCBI Taxonomy" id="150123"/>
    <lineage>
        <taxon>Bacteria</taxon>
        <taxon>Bacillati</taxon>
        <taxon>Actinomycetota</taxon>
        <taxon>Actinomycetes</taxon>
        <taxon>Micrococcales</taxon>
        <taxon>Microbacteriaceae</taxon>
        <taxon>Plantibacter</taxon>
    </lineage>
</organism>
<dbReference type="RefSeq" id="WP_085511862.1">
    <property type="nucleotide sequence ID" value="NZ_FXAP01000003.1"/>
</dbReference>
<evidence type="ECO:0000313" key="1">
    <source>
        <dbReference type="EMBL" id="ROR80664.1"/>
    </source>
</evidence>
<dbReference type="AlphaFoldDB" id="A0A3N2C033"/>
<protein>
    <submittedName>
        <fullName evidence="1">Uncharacterized protein</fullName>
    </submittedName>
</protein>
<accession>A0A3N2C033</accession>
<name>A0A3N2C033_9MICO</name>
<keyword evidence="2" id="KW-1185">Reference proteome</keyword>
<comment type="caution">
    <text evidence="1">The sequence shown here is derived from an EMBL/GenBank/DDBJ whole genome shotgun (WGS) entry which is preliminary data.</text>
</comment>
<gene>
    <name evidence="1" type="ORF">EDD42_0707</name>
</gene>
<dbReference type="Proteomes" id="UP000266915">
    <property type="component" value="Unassembled WGS sequence"/>
</dbReference>